<protein>
    <submittedName>
        <fullName evidence="9">Membrane protein DedA with SNARE-associated domain</fullName>
    </submittedName>
</protein>
<dbReference type="Pfam" id="PF09335">
    <property type="entry name" value="VTT_dom"/>
    <property type="match status" value="1"/>
</dbReference>
<keyword evidence="10" id="KW-1185">Reference proteome</keyword>
<comment type="subcellular location">
    <subcellularLocation>
        <location evidence="1">Cell membrane</location>
        <topology evidence="1">Multi-pass membrane protein</topology>
    </subcellularLocation>
</comment>
<evidence type="ECO:0000313" key="10">
    <source>
        <dbReference type="Proteomes" id="UP000523863"/>
    </source>
</evidence>
<dbReference type="RefSeq" id="WP_183642314.1">
    <property type="nucleotide sequence ID" value="NZ_JACHBL010000001.1"/>
</dbReference>
<feature type="transmembrane region" description="Helical" evidence="7">
    <location>
        <begin position="12"/>
        <end position="30"/>
    </location>
</feature>
<feature type="transmembrane region" description="Helical" evidence="7">
    <location>
        <begin position="135"/>
        <end position="157"/>
    </location>
</feature>
<keyword evidence="4 7" id="KW-0812">Transmembrane</keyword>
<evidence type="ECO:0000256" key="3">
    <source>
        <dbReference type="ARBA" id="ARBA00022475"/>
    </source>
</evidence>
<feature type="domain" description="VTT" evidence="8">
    <location>
        <begin position="41"/>
        <end position="155"/>
    </location>
</feature>
<organism evidence="9 10">
    <name type="scientific">Neomicrococcus lactis</name>
    <dbReference type="NCBI Taxonomy" id="732241"/>
    <lineage>
        <taxon>Bacteria</taxon>
        <taxon>Bacillati</taxon>
        <taxon>Actinomycetota</taxon>
        <taxon>Actinomycetes</taxon>
        <taxon>Micrococcales</taxon>
        <taxon>Micrococcaceae</taxon>
        <taxon>Neomicrococcus</taxon>
    </lineage>
</organism>
<feature type="transmembrane region" description="Helical" evidence="7">
    <location>
        <begin position="50"/>
        <end position="71"/>
    </location>
</feature>
<name>A0A7W8YBJ3_9MICC</name>
<dbReference type="InterPro" id="IPR032816">
    <property type="entry name" value="VTT_dom"/>
</dbReference>
<dbReference type="InterPro" id="IPR051311">
    <property type="entry name" value="DedA_domain"/>
</dbReference>
<evidence type="ECO:0000256" key="6">
    <source>
        <dbReference type="ARBA" id="ARBA00023136"/>
    </source>
</evidence>
<evidence type="ECO:0000256" key="5">
    <source>
        <dbReference type="ARBA" id="ARBA00022989"/>
    </source>
</evidence>
<gene>
    <name evidence="9" type="ORF">BKA12_001595</name>
</gene>
<keyword evidence="5 7" id="KW-1133">Transmembrane helix</keyword>
<evidence type="ECO:0000313" key="9">
    <source>
        <dbReference type="EMBL" id="MBB5598515.1"/>
    </source>
</evidence>
<accession>A0A7W8YBJ3</accession>
<dbReference type="Proteomes" id="UP000523863">
    <property type="component" value="Unassembled WGS sequence"/>
</dbReference>
<evidence type="ECO:0000256" key="4">
    <source>
        <dbReference type="ARBA" id="ARBA00022692"/>
    </source>
</evidence>
<evidence type="ECO:0000259" key="8">
    <source>
        <dbReference type="Pfam" id="PF09335"/>
    </source>
</evidence>
<comment type="similarity">
    <text evidence="2">Belongs to the DedA family.</text>
</comment>
<keyword evidence="3" id="KW-1003">Cell membrane</keyword>
<dbReference type="AlphaFoldDB" id="A0A7W8YBJ3"/>
<comment type="caution">
    <text evidence="9">The sequence shown here is derived from an EMBL/GenBank/DDBJ whole genome shotgun (WGS) entry which is preliminary data.</text>
</comment>
<keyword evidence="6 7" id="KW-0472">Membrane</keyword>
<dbReference type="EMBL" id="JACHBL010000001">
    <property type="protein sequence ID" value="MBB5598515.1"/>
    <property type="molecule type" value="Genomic_DNA"/>
</dbReference>
<reference evidence="9 10" key="1">
    <citation type="submission" date="2020-08" db="EMBL/GenBank/DDBJ databases">
        <title>Sequencing the genomes of 1000 actinobacteria strains.</title>
        <authorList>
            <person name="Klenk H.-P."/>
        </authorList>
    </citation>
    <scope>NUCLEOTIDE SEQUENCE [LARGE SCALE GENOMIC DNA]</scope>
    <source>
        <strain evidence="9 10">DSM 23694</strain>
    </source>
</reference>
<dbReference type="GO" id="GO:0005886">
    <property type="term" value="C:plasma membrane"/>
    <property type="evidence" value="ECO:0007669"/>
    <property type="project" value="UniProtKB-SubCell"/>
</dbReference>
<evidence type="ECO:0000256" key="2">
    <source>
        <dbReference type="ARBA" id="ARBA00010792"/>
    </source>
</evidence>
<feature type="transmembrane region" description="Helical" evidence="7">
    <location>
        <begin position="163"/>
        <end position="190"/>
    </location>
</feature>
<evidence type="ECO:0000256" key="1">
    <source>
        <dbReference type="ARBA" id="ARBA00004651"/>
    </source>
</evidence>
<proteinExistence type="inferred from homology"/>
<evidence type="ECO:0000256" key="7">
    <source>
        <dbReference type="SAM" id="Phobius"/>
    </source>
</evidence>
<sequence length="199" mass="21352">MDAPTNEYGAWYYPLMLFLVAIDASIPPTPSELFVLGAGPLVASGSLLLVPAYLAAFLGCWLGDIALFYAFRLRLTHFLDRFTWGRWVHRNALRLTRKLGADATHAGLIGVRFLSGGRTAAVVASALGGVTVRPFIFYTGVGSAIWAAYMMTIGYFVGNTTGLPAWASAGIGMVVGTLIGVVFAMLLAFFRKLRGVGPR</sequence>
<dbReference type="PANTHER" id="PTHR42709:SF6">
    <property type="entry name" value="UNDECAPRENYL PHOSPHATE TRANSPORTER A"/>
    <property type="match status" value="1"/>
</dbReference>
<dbReference type="PANTHER" id="PTHR42709">
    <property type="entry name" value="ALKALINE PHOSPHATASE LIKE PROTEIN"/>
    <property type="match status" value="1"/>
</dbReference>